<protein>
    <submittedName>
        <fullName evidence="2">FUSC family protein</fullName>
    </submittedName>
</protein>
<proteinExistence type="predicted"/>
<dbReference type="OrthoDB" id="3579456at2"/>
<dbReference type="AlphaFoldDB" id="A0A4R5TP95"/>
<keyword evidence="1" id="KW-0472">Membrane</keyword>
<reference evidence="2 3" key="1">
    <citation type="submission" date="2019-03" db="EMBL/GenBank/DDBJ databases">
        <title>Arthrobacter sp. nov., an bacterium isolated from biocrust in Mu Us Desert.</title>
        <authorList>
            <person name="Lixiong L."/>
        </authorList>
    </citation>
    <scope>NUCLEOTIDE SEQUENCE [LARGE SCALE GENOMIC DNA]</scope>
    <source>
        <strain evidence="2 3">SLN-3</strain>
    </source>
</reference>
<organism evidence="2 3">
    <name type="scientific">Arthrobacter crusticola</name>
    <dbReference type="NCBI Taxonomy" id="2547960"/>
    <lineage>
        <taxon>Bacteria</taxon>
        <taxon>Bacillati</taxon>
        <taxon>Actinomycetota</taxon>
        <taxon>Actinomycetes</taxon>
        <taxon>Micrococcales</taxon>
        <taxon>Micrococcaceae</taxon>
        <taxon>Arthrobacter</taxon>
    </lineage>
</organism>
<feature type="transmembrane region" description="Helical" evidence="1">
    <location>
        <begin position="68"/>
        <end position="84"/>
    </location>
</feature>
<feature type="transmembrane region" description="Helical" evidence="1">
    <location>
        <begin position="136"/>
        <end position="156"/>
    </location>
</feature>
<keyword evidence="1" id="KW-0812">Transmembrane</keyword>
<feature type="transmembrane region" description="Helical" evidence="1">
    <location>
        <begin position="12"/>
        <end position="31"/>
    </location>
</feature>
<feature type="transmembrane region" description="Helical" evidence="1">
    <location>
        <begin position="90"/>
        <end position="107"/>
    </location>
</feature>
<dbReference type="EMBL" id="SMTK01000005">
    <property type="protein sequence ID" value="TDK24253.1"/>
    <property type="molecule type" value="Genomic_DNA"/>
</dbReference>
<keyword evidence="1" id="KW-1133">Transmembrane helix</keyword>
<accession>A0A4R5TP95</accession>
<evidence type="ECO:0000313" key="3">
    <source>
        <dbReference type="Proteomes" id="UP000295411"/>
    </source>
</evidence>
<sequence length="349" mass="37269">MPRRLGAYLRHGRVLLALKAAIAAGIAWWVALLVPGVASNYPYYAPLGALVCMYPTVAGSARTALQTLIGLGAGILLAFPVILLGNPTSLAVGLVVGLGVLLAGLPRLGAGRDWIPMAALFVLLLGGDHADTYSLGYSIQMLVGVAVGLTVNALVFPPLHLNGVIQSLEELRSALALQLSDMGAALEERWPPEHEDWASRQDRLGRLSRDARAAVQLADTSRRGNLRRYRNGRDFEADYHALRSLERIAFYVEDITEVLSGAIWRSETAAPLPAGLGVPLAEASRLTSEAIGAWDPEAPAQAAAEDAVEALMREVHTSAVTERIDAAATFGMGLRRILLTIRLDPVPAR</sequence>
<name>A0A4R5TP95_9MICC</name>
<comment type="caution">
    <text evidence="2">The sequence shown here is derived from an EMBL/GenBank/DDBJ whole genome shotgun (WGS) entry which is preliminary data.</text>
</comment>
<keyword evidence="3" id="KW-1185">Reference proteome</keyword>
<dbReference type="Proteomes" id="UP000295411">
    <property type="component" value="Unassembled WGS sequence"/>
</dbReference>
<evidence type="ECO:0000313" key="2">
    <source>
        <dbReference type="EMBL" id="TDK24253.1"/>
    </source>
</evidence>
<evidence type="ECO:0000256" key="1">
    <source>
        <dbReference type="SAM" id="Phobius"/>
    </source>
</evidence>
<gene>
    <name evidence="2" type="ORF">E2F48_15140</name>
</gene>